<proteinExistence type="predicted"/>
<sequence>MSQFHPFLRLPLEPRQQIWHMSMEPRELVICSIKRRSTAKWPAPPAVLHACHESRTYLQQRSRSSSYYVKAFQFYQSRAVYLWVNFDLDSVYAHPSALDNFTKTDLAQIQRIILEGVSSRRFIGHHASTLRSKMPALRDVTILSMDCDRDRGWWQPWWRPLAPLFEMLYYPKEEEEDPAPFNLRVLGPEDEPPSTRTPDWLNPDNYHKQWRILGQMTFFSPGIWMV</sequence>
<evidence type="ECO:0000313" key="2">
    <source>
        <dbReference type="EMBL" id="KAK8047008.1"/>
    </source>
</evidence>
<dbReference type="EMBL" id="JAQQWM010000009">
    <property type="protein sequence ID" value="KAK8047008.1"/>
    <property type="molecule type" value="Genomic_DNA"/>
</dbReference>
<evidence type="ECO:0000313" key="3">
    <source>
        <dbReference type="Proteomes" id="UP001446871"/>
    </source>
</evidence>
<protein>
    <recommendedName>
        <fullName evidence="1">2EXR domain-containing protein</fullName>
    </recommendedName>
</protein>
<reference evidence="2 3" key="1">
    <citation type="submission" date="2023-01" db="EMBL/GenBank/DDBJ databases">
        <title>Analysis of 21 Apiospora genomes using comparative genomics revels a genus with tremendous synthesis potential of carbohydrate active enzymes and secondary metabolites.</title>
        <authorList>
            <person name="Sorensen T."/>
        </authorList>
    </citation>
    <scope>NUCLEOTIDE SEQUENCE [LARGE SCALE GENOMIC DNA]</scope>
    <source>
        <strain evidence="2 3">CBS 83171</strain>
    </source>
</reference>
<dbReference type="InterPro" id="IPR045518">
    <property type="entry name" value="2EXR"/>
</dbReference>
<evidence type="ECO:0000259" key="1">
    <source>
        <dbReference type="Pfam" id="PF20150"/>
    </source>
</evidence>
<dbReference type="Pfam" id="PF20150">
    <property type="entry name" value="2EXR"/>
    <property type="match status" value="1"/>
</dbReference>
<accession>A0ABR1TK38</accession>
<dbReference type="PANTHER" id="PTHR35910">
    <property type="entry name" value="2EXR DOMAIN-CONTAINING PROTEIN"/>
    <property type="match status" value="1"/>
</dbReference>
<dbReference type="PANTHER" id="PTHR35910:SF1">
    <property type="entry name" value="2EXR DOMAIN-CONTAINING PROTEIN"/>
    <property type="match status" value="1"/>
</dbReference>
<keyword evidence="3" id="KW-1185">Reference proteome</keyword>
<feature type="domain" description="2EXR" evidence="1">
    <location>
        <begin position="4"/>
        <end position="90"/>
    </location>
</feature>
<comment type="caution">
    <text evidence="2">The sequence shown here is derived from an EMBL/GenBank/DDBJ whole genome shotgun (WGS) entry which is preliminary data.</text>
</comment>
<organism evidence="2 3">
    <name type="scientific">Apiospora saccharicola</name>
    <dbReference type="NCBI Taxonomy" id="335842"/>
    <lineage>
        <taxon>Eukaryota</taxon>
        <taxon>Fungi</taxon>
        <taxon>Dikarya</taxon>
        <taxon>Ascomycota</taxon>
        <taxon>Pezizomycotina</taxon>
        <taxon>Sordariomycetes</taxon>
        <taxon>Xylariomycetidae</taxon>
        <taxon>Amphisphaeriales</taxon>
        <taxon>Apiosporaceae</taxon>
        <taxon>Apiospora</taxon>
    </lineage>
</organism>
<dbReference type="Proteomes" id="UP001446871">
    <property type="component" value="Unassembled WGS sequence"/>
</dbReference>
<name>A0ABR1TK38_9PEZI</name>
<gene>
    <name evidence="2" type="ORF">PG996_015072</name>
</gene>